<feature type="domain" description="HTH lysR-type" evidence="5">
    <location>
        <begin position="21"/>
        <end position="78"/>
    </location>
</feature>
<evidence type="ECO:0000259" key="5">
    <source>
        <dbReference type="PROSITE" id="PS50931"/>
    </source>
</evidence>
<organism evidence="6 7">
    <name type="scientific">Chromobacterium vaccinii</name>
    <dbReference type="NCBI Taxonomy" id="1108595"/>
    <lineage>
        <taxon>Bacteria</taxon>
        <taxon>Pseudomonadati</taxon>
        <taxon>Pseudomonadota</taxon>
        <taxon>Betaproteobacteria</taxon>
        <taxon>Neisseriales</taxon>
        <taxon>Chromobacteriaceae</taxon>
        <taxon>Chromobacterium</taxon>
    </lineage>
</organism>
<dbReference type="PANTHER" id="PTHR30118:SF15">
    <property type="entry name" value="TRANSCRIPTIONAL REGULATORY PROTEIN"/>
    <property type="match status" value="1"/>
</dbReference>
<dbReference type="EMBL" id="CP017707">
    <property type="protein sequence ID" value="AOZ49686.1"/>
    <property type="molecule type" value="Genomic_DNA"/>
</dbReference>
<dbReference type="AlphaFoldDB" id="A0A1D9LEJ4"/>
<keyword evidence="4" id="KW-0804">Transcription</keyword>
<accession>A0A1D9LEJ4</accession>
<keyword evidence="3" id="KW-0238">DNA-binding</keyword>
<dbReference type="InterPro" id="IPR036388">
    <property type="entry name" value="WH-like_DNA-bd_sf"/>
</dbReference>
<dbReference type="PROSITE" id="PS50931">
    <property type="entry name" value="HTH_LYSR"/>
    <property type="match status" value="1"/>
</dbReference>
<evidence type="ECO:0000256" key="4">
    <source>
        <dbReference type="ARBA" id="ARBA00023163"/>
    </source>
</evidence>
<protein>
    <submittedName>
        <fullName evidence="6">LysR family transcriptional regulator</fullName>
    </submittedName>
</protein>
<reference evidence="6 7" key="1">
    <citation type="submission" date="2016-10" db="EMBL/GenBank/DDBJ databases">
        <title>Chromobacterium muskegensis sp. nov., an insecticidal bacterium isolated from Sphagnum bogs.</title>
        <authorList>
            <person name="Sparks M.E."/>
            <person name="Blackburn M.B."/>
            <person name="Gundersen-Rindal D.E."/>
            <person name="Mitchell A."/>
            <person name="Farrar R."/>
            <person name="Kuhar D."/>
        </authorList>
    </citation>
    <scope>NUCLEOTIDE SEQUENCE [LARGE SCALE GENOMIC DNA]</scope>
    <source>
        <strain evidence="6 7">21-1</strain>
    </source>
</reference>
<dbReference type="InterPro" id="IPR000847">
    <property type="entry name" value="LysR_HTH_N"/>
</dbReference>
<dbReference type="SUPFAM" id="SSF46785">
    <property type="entry name" value="Winged helix' DNA-binding domain"/>
    <property type="match status" value="1"/>
</dbReference>
<dbReference type="Proteomes" id="UP000178776">
    <property type="component" value="Chromosome"/>
</dbReference>
<evidence type="ECO:0000256" key="1">
    <source>
        <dbReference type="ARBA" id="ARBA00009437"/>
    </source>
</evidence>
<proteinExistence type="inferred from homology"/>
<dbReference type="InterPro" id="IPR050389">
    <property type="entry name" value="LysR-type_TF"/>
</dbReference>
<keyword evidence="2" id="KW-0805">Transcription regulation</keyword>
<dbReference type="GO" id="GO:0003677">
    <property type="term" value="F:DNA binding"/>
    <property type="evidence" value="ECO:0007669"/>
    <property type="project" value="UniProtKB-KW"/>
</dbReference>
<comment type="similarity">
    <text evidence="1">Belongs to the LysR transcriptional regulatory family.</text>
</comment>
<dbReference type="Gene3D" id="1.10.10.10">
    <property type="entry name" value="Winged helix-like DNA-binding domain superfamily/Winged helix DNA-binding domain"/>
    <property type="match status" value="1"/>
</dbReference>
<name>A0A1D9LEJ4_9NEIS</name>
<dbReference type="Pfam" id="PF00126">
    <property type="entry name" value="HTH_1"/>
    <property type="match status" value="1"/>
</dbReference>
<dbReference type="STRING" id="1108595.BKX93_06520"/>
<dbReference type="KEGG" id="cvc:BKX93_06520"/>
<dbReference type="CDD" id="cd08468">
    <property type="entry name" value="PBP2_Pa0477"/>
    <property type="match status" value="1"/>
</dbReference>
<dbReference type="InterPro" id="IPR036390">
    <property type="entry name" value="WH_DNA-bd_sf"/>
</dbReference>
<evidence type="ECO:0000313" key="7">
    <source>
        <dbReference type="Proteomes" id="UP000178776"/>
    </source>
</evidence>
<dbReference type="Gene3D" id="3.40.190.10">
    <property type="entry name" value="Periplasmic binding protein-like II"/>
    <property type="match status" value="2"/>
</dbReference>
<dbReference type="SUPFAM" id="SSF53850">
    <property type="entry name" value="Periplasmic binding protein-like II"/>
    <property type="match status" value="1"/>
</dbReference>
<evidence type="ECO:0000256" key="3">
    <source>
        <dbReference type="ARBA" id="ARBA00023125"/>
    </source>
</evidence>
<dbReference type="PANTHER" id="PTHR30118">
    <property type="entry name" value="HTH-TYPE TRANSCRIPTIONAL REGULATOR LEUO-RELATED"/>
    <property type="match status" value="1"/>
</dbReference>
<evidence type="ECO:0000313" key="6">
    <source>
        <dbReference type="EMBL" id="AOZ49686.1"/>
    </source>
</evidence>
<gene>
    <name evidence="6" type="ORF">BKX93_06520</name>
</gene>
<dbReference type="InterPro" id="IPR005119">
    <property type="entry name" value="LysR_subst-bd"/>
</dbReference>
<dbReference type="Pfam" id="PF03466">
    <property type="entry name" value="LysR_substrate"/>
    <property type="match status" value="1"/>
</dbReference>
<sequence>MKTVHCFQVKMKNIHPALRGLDLNLLLLLDALFRTGSVQAAADSLAISASACSHALSRLRLALGDQLFVRVGGGMRPTPRAEQLAPVVEAALALLSDGLSRGADFDPSRSERRFVLSATDYTAFAVLPAFLNRMQSMAPRLSFRVVQAERKLPLEALLAGSIDFALGYSEEGGPAAADIEEFDWPEEEYVAIASRDHPRIRQGLSLEGYLAERHAVVTPWNEPRGVVDLVLEKMGLAREVALQLPSVLAAPFIIGGGELIMTLPRRAALRLAEAAGVRLYPAPFAIPPYRLKLYRHRRHAGSAAHDWVWRQLVAGGPGALRP</sequence>
<evidence type="ECO:0000256" key="2">
    <source>
        <dbReference type="ARBA" id="ARBA00023015"/>
    </source>
</evidence>
<dbReference type="GO" id="GO:0003700">
    <property type="term" value="F:DNA-binding transcription factor activity"/>
    <property type="evidence" value="ECO:0007669"/>
    <property type="project" value="InterPro"/>
</dbReference>